<dbReference type="InterPro" id="IPR046346">
    <property type="entry name" value="Aminoacid_DH-like_N_sf"/>
</dbReference>
<dbReference type="Gene3D" id="3.40.50.720">
    <property type="entry name" value="NAD(P)-binding Rossmann-like Domain"/>
    <property type="match status" value="1"/>
</dbReference>
<dbReference type="InterPro" id="IPR024727">
    <property type="entry name" value="NAD_Glu_DH_N_ACT1"/>
</dbReference>
<dbReference type="EMBL" id="LT629772">
    <property type="protein sequence ID" value="SDR90336.1"/>
    <property type="molecule type" value="Genomic_DNA"/>
</dbReference>
<dbReference type="SUPFAM" id="SSF53223">
    <property type="entry name" value="Aminoacid dehydrogenase-like, N-terminal domain"/>
    <property type="match status" value="1"/>
</dbReference>
<sequence>MLPPTLRRGASVGTRTHNDVRPPTQPTGSLRAILATAEPVGHECRPGGDRQGWFPRLRATEADIEREKLAKIKSVAAKGAAIARRFGHEPERVKEFLGHYFRHVDADDVGIRTESDLLGLVVSHFRLAQERPADRAVVSVFTPMRDTDQWSVNGATVVQIVTDDQPFLVDSVTMEVIRQGWNIREVFHPQFLVRRDLAGHLQTIVRSSEAGAPNVIGESWMHLEITPPADPSDSADEDLAAGLREVLGSVAEAVADWEKMRAAAGAAAADLRPAPTTRDEDVDTARDLLEWLTRDNFTFLGYREFTVTEHRDDHEPEHVSYTMSPVPGTGLGILRSDQAAEQSFAAVPLPGPVTPRMMVITKDDVKAKVHRPSYLDYLGVRSFDADGRVIGERRFVGLFASTAYTDSVIHIPVLRQRADAVLRWSGYDASSHGAKAMLDVLNGYPRDELFQASVAELAPVVERISRLKERRQVRVFARRDSYGRYLSCLVYFPRDRYTTQVRVRMEQVLLTELGGDAVDYTTQVSESVLARLHFVVRMPEGQPLAEIDVPELESKLTAATRSWDDDLAEQVVGHEHADQLLRMARKLPEGYKEDFTPKQVIKDLEAFAGLRDASDMAMAMYRPDHPDDQADLRLKIFRGADPMTLSTVLPHLSLLGVDVVDEHPYELSSGERTAHVYEFGFRVNGGRSAVEKRWTPEARQLFMDAFRASYTGRAEADPYNSLVMGADLGWRDVSLLRAIGHYLRQGGASYSQTYIAQALTANVEISRQLVAMFAAKFDPDLGLDLETRKARVDEIVTAVRSALDDVASLDHDRIIRSYLAVINACVRTNFYIDDPQSIALKLLPRKMPELPEPRPAYEIYVYAPRVEGVHLRFGAVARGGLRWSDRSEDFRTEVLGLVKAQMVKNTVIVPVGAKGGFYCKRLPDPSTDRDGWQAEGIACYKLFVGSLLDITDNIVRGELVTPDRVLRYDDEDAYLVVAADKGTASFSDIANQVAIDRGFWLGDAFASGGSAGYDHKGMGITARGAWESVKRHFRELGLDTQSEDFTAVGVGDMSGDVFGNGMLLSKHIKLVAAFDHRHVFIDPHPDPGVGWVERKRLFDLPRSSWADYDKSLISDGGGIFARHLKAIKITDEMREVLGIAPDVTKLSPAEMISTILTAPVDLLWNGGVGTYVKSSRETNAEVGDKAGDYVRVNGSDLRARAVGEGGNLGFTQLGRIEYAETGGKINTDFIDNSAGVDTSDHEVNIKILLAPEVADGRLAEEQRDELLAAMTDEVAELVLANNDLQNLALANAEFQSGSMAGVHEDWMERLAEQRLLDRELEFLPSSTEMAERRSAGGGLTTPELSVLLAYTKIVLEREVLASDLPDDDDLHHLLVDYFPHQLREQYAAQMPRHRLHREIIATAAVNQFVNQSGITCFHRLSAETGGTPAELIRAQIVARAVFGAEDLETRIRGLDHQVDASVQTRLRLEVRTLVERVTRWLMINRRPPLDISAVIGQLADGVRRVVAALPRVLSGRDAEAYDRRRTRFEMDGVDSALAAAVAILPHAYAGLTVVQTAARTGIDPVRVADVHFTAGQLLGLDRLLNKIIELPRSDRWQTMARAALRDDLHTVHAQLTAEMLDLGDGQTPAADLVERWQSSLGSGGGERAIATIAEICKAEPDLARMSVGLRTVRSLLDTSG</sequence>
<dbReference type="PANTHER" id="PTHR43403:SF1">
    <property type="entry name" value="NAD-SPECIFIC GLUTAMATE DEHYDROGENASE"/>
    <property type="match status" value="1"/>
</dbReference>
<dbReference type="GO" id="GO:0004352">
    <property type="term" value="F:glutamate dehydrogenase (NAD+) activity"/>
    <property type="evidence" value="ECO:0007669"/>
    <property type="project" value="InterPro"/>
</dbReference>
<dbReference type="Proteomes" id="UP000199103">
    <property type="component" value="Chromosome I"/>
</dbReference>
<dbReference type="InterPro" id="IPR049062">
    <property type="entry name" value="NAD_Glu_DH_ACT2"/>
</dbReference>
<dbReference type="InterPro" id="IPR036291">
    <property type="entry name" value="NAD(P)-bd_dom_sf"/>
</dbReference>
<evidence type="ECO:0000259" key="5">
    <source>
        <dbReference type="Pfam" id="PF21076"/>
    </source>
</evidence>
<protein>
    <submittedName>
        <fullName evidence="7">Glutamate dehydrogenase</fullName>
    </submittedName>
</protein>
<dbReference type="Pfam" id="PF21077">
    <property type="entry name" value="GDH_ACT3"/>
    <property type="match status" value="1"/>
</dbReference>
<evidence type="ECO:0000313" key="7">
    <source>
        <dbReference type="EMBL" id="SDR90336.1"/>
    </source>
</evidence>
<evidence type="ECO:0000259" key="6">
    <source>
        <dbReference type="Pfam" id="PF21077"/>
    </source>
</evidence>
<evidence type="ECO:0000259" key="2">
    <source>
        <dbReference type="Pfam" id="PF05088"/>
    </source>
</evidence>
<dbReference type="PANTHER" id="PTHR43403">
    <property type="entry name" value="NAD-SPECIFIC GLUTAMATE DEHYDROGENASE"/>
    <property type="match status" value="1"/>
</dbReference>
<evidence type="ECO:0000313" key="8">
    <source>
        <dbReference type="Proteomes" id="UP000199103"/>
    </source>
</evidence>
<evidence type="ECO:0000259" key="3">
    <source>
        <dbReference type="Pfam" id="PF21074"/>
    </source>
</evidence>
<feature type="domain" description="NAD-specific glutamate dehydrogenase C-terminal" evidence="3">
    <location>
        <begin position="1337"/>
        <end position="1673"/>
    </location>
</feature>
<dbReference type="InterPro" id="IPR048381">
    <property type="entry name" value="GDH_C"/>
</dbReference>
<dbReference type="InterPro" id="IPR049064">
    <property type="entry name" value="NAD_Glu_DH_ACT3"/>
</dbReference>
<dbReference type="Pfam" id="PF21075">
    <property type="entry name" value="GDH_ACT1"/>
    <property type="match status" value="1"/>
</dbReference>
<feature type="domain" description="NAD-glutamate dehydrogenase ACT2" evidence="5">
    <location>
        <begin position="474"/>
        <end position="564"/>
    </location>
</feature>
<evidence type="ECO:0000259" key="4">
    <source>
        <dbReference type="Pfam" id="PF21075"/>
    </source>
</evidence>
<gene>
    <name evidence="7" type="ORF">SAMN04489812_0264</name>
</gene>
<dbReference type="Pfam" id="PF05088">
    <property type="entry name" value="Bac_GDH_CD"/>
    <property type="match status" value="1"/>
</dbReference>
<dbReference type="GO" id="GO:0004069">
    <property type="term" value="F:L-aspartate:2-oxoglutarate aminotransferase activity"/>
    <property type="evidence" value="ECO:0007669"/>
    <property type="project" value="InterPro"/>
</dbReference>
<dbReference type="STRING" id="630515.SAMN04489812_0264"/>
<dbReference type="Pfam" id="PF21074">
    <property type="entry name" value="GDH_C"/>
    <property type="match status" value="1"/>
</dbReference>
<feature type="domain" description="NAD-glutamate dehydrogenase ACT3" evidence="6">
    <location>
        <begin position="615"/>
        <end position="687"/>
    </location>
</feature>
<accession>A0A1H1MUG0</accession>
<dbReference type="InterPro" id="IPR049059">
    <property type="entry name" value="NAD_Glu_DH_HM1"/>
</dbReference>
<dbReference type="GO" id="GO:0006538">
    <property type="term" value="P:L-glutamate catabolic process"/>
    <property type="evidence" value="ECO:0007669"/>
    <property type="project" value="InterPro"/>
</dbReference>
<organism evidence="7 8">
    <name type="scientific">Microlunatus soli</name>
    <dbReference type="NCBI Taxonomy" id="630515"/>
    <lineage>
        <taxon>Bacteria</taxon>
        <taxon>Bacillati</taxon>
        <taxon>Actinomycetota</taxon>
        <taxon>Actinomycetes</taxon>
        <taxon>Propionibacteriales</taxon>
        <taxon>Propionibacteriaceae</taxon>
        <taxon>Microlunatus</taxon>
    </lineage>
</organism>
<feature type="region of interest" description="Disordered" evidence="1">
    <location>
        <begin position="1"/>
        <end position="27"/>
    </location>
</feature>
<feature type="domain" description="NAD-glutamate dehydrogenase catalytic" evidence="2">
    <location>
        <begin position="799"/>
        <end position="1291"/>
    </location>
</feature>
<dbReference type="InterPro" id="IPR007780">
    <property type="entry name" value="NAD_Glu_DH_bac"/>
</dbReference>
<dbReference type="Pfam" id="PF21073">
    <property type="entry name" value="GDH_HM1"/>
    <property type="match status" value="1"/>
</dbReference>
<dbReference type="PIRSF" id="PIRSF036761">
    <property type="entry name" value="GDH_Mll4104"/>
    <property type="match status" value="1"/>
</dbReference>
<dbReference type="InterPro" id="IPR049056">
    <property type="entry name" value="NAD_Glu_DH_HM3"/>
</dbReference>
<dbReference type="Pfam" id="PF21076">
    <property type="entry name" value="GDH_ACT2"/>
    <property type="match status" value="1"/>
</dbReference>
<proteinExistence type="predicted"/>
<dbReference type="Pfam" id="PF21078">
    <property type="entry name" value="GDH_HM3"/>
    <property type="match status" value="1"/>
</dbReference>
<dbReference type="SUPFAM" id="SSF51735">
    <property type="entry name" value="NAD(P)-binding Rossmann-fold domains"/>
    <property type="match status" value="1"/>
</dbReference>
<dbReference type="InterPro" id="IPR028971">
    <property type="entry name" value="NAD-GDH_cat"/>
</dbReference>
<evidence type="ECO:0000256" key="1">
    <source>
        <dbReference type="SAM" id="MobiDB-lite"/>
    </source>
</evidence>
<feature type="domain" description="NAD-glutamate dehydrogenase N-terminal ACT1" evidence="4">
    <location>
        <begin position="96"/>
        <end position="233"/>
    </location>
</feature>
<keyword evidence="8" id="KW-1185">Reference proteome</keyword>
<reference evidence="7 8" key="1">
    <citation type="submission" date="2016-10" db="EMBL/GenBank/DDBJ databases">
        <authorList>
            <person name="de Groot N.N."/>
        </authorList>
    </citation>
    <scope>NUCLEOTIDE SEQUENCE [LARGE SCALE GENOMIC DNA]</scope>
    <source>
        <strain evidence="7 8">DSM 21800</strain>
    </source>
</reference>
<name>A0A1H1MUG0_9ACTN</name>